<sequence>MDKPWINMDICDRGYRYTAWRRIACSLLALHHKICRNMTTRRARTVISTAD</sequence>
<accession>A0A0C9YKD9</accession>
<gene>
    <name evidence="1" type="ORF">PISMIDRAFT_685676</name>
</gene>
<evidence type="ECO:0000313" key="1">
    <source>
        <dbReference type="EMBL" id="KIK17121.1"/>
    </source>
</evidence>
<reference evidence="2" key="2">
    <citation type="submission" date="2015-01" db="EMBL/GenBank/DDBJ databases">
        <title>Evolutionary Origins and Diversification of the Mycorrhizal Mutualists.</title>
        <authorList>
            <consortium name="DOE Joint Genome Institute"/>
            <consortium name="Mycorrhizal Genomics Consortium"/>
            <person name="Kohler A."/>
            <person name="Kuo A."/>
            <person name="Nagy L.G."/>
            <person name="Floudas D."/>
            <person name="Copeland A."/>
            <person name="Barry K.W."/>
            <person name="Cichocki N."/>
            <person name="Veneault-Fourrey C."/>
            <person name="LaButti K."/>
            <person name="Lindquist E.A."/>
            <person name="Lipzen A."/>
            <person name="Lundell T."/>
            <person name="Morin E."/>
            <person name="Murat C."/>
            <person name="Riley R."/>
            <person name="Ohm R."/>
            <person name="Sun H."/>
            <person name="Tunlid A."/>
            <person name="Henrissat B."/>
            <person name="Grigoriev I.V."/>
            <person name="Hibbett D.S."/>
            <person name="Martin F."/>
        </authorList>
    </citation>
    <scope>NUCLEOTIDE SEQUENCE [LARGE SCALE GENOMIC DNA]</scope>
    <source>
        <strain evidence="2">441</strain>
    </source>
</reference>
<dbReference type="HOGENOM" id="CLU_3107256_0_0_1"/>
<proteinExistence type="predicted"/>
<protein>
    <submittedName>
        <fullName evidence="1">Uncharacterized protein</fullName>
    </submittedName>
</protein>
<dbReference type="AlphaFoldDB" id="A0A0C9YKD9"/>
<keyword evidence="2" id="KW-1185">Reference proteome</keyword>
<organism evidence="1 2">
    <name type="scientific">Pisolithus microcarpus 441</name>
    <dbReference type="NCBI Taxonomy" id="765257"/>
    <lineage>
        <taxon>Eukaryota</taxon>
        <taxon>Fungi</taxon>
        <taxon>Dikarya</taxon>
        <taxon>Basidiomycota</taxon>
        <taxon>Agaricomycotina</taxon>
        <taxon>Agaricomycetes</taxon>
        <taxon>Agaricomycetidae</taxon>
        <taxon>Boletales</taxon>
        <taxon>Sclerodermatineae</taxon>
        <taxon>Pisolithaceae</taxon>
        <taxon>Pisolithus</taxon>
    </lineage>
</organism>
<dbReference type="EMBL" id="KN833838">
    <property type="protein sequence ID" value="KIK17121.1"/>
    <property type="molecule type" value="Genomic_DNA"/>
</dbReference>
<evidence type="ECO:0000313" key="2">
    <source>
        <dbReference type="Proteomes" id="UP000054018"/>
    </source>
</evidence>
<reference evidence="1 2" key="1">
    <citation type="submission" date="2014-04" db="EMBL/GenBank/DDBJ databases">
        <authorList>
            <consortium name="DOE Joint Genome Institute"/>
            <person name="Kuo A."/>
            <person name="Kohler A."/>
            <person name="Costa M.D."/>
            <person name="Nagy L.G."/>
            <person name="Floudas D."/>
            <person name="Copeland A."/>
            <person name="Barry K.W."/>
            <person name="Cichocki N."/>
            <person name="Veneault-Fourrey C."/>
            <person name="LaButti K."/>
            <person name="Lindquist E.A."/>
            <person name="Lipzen A."/>
            <person name="Lundell T."/>
            <person name="Morin E."/>
            <person name="Murat C."/>
            <person name="Sun H."/>
            <person name="Tunlid A."/>
            <person name="Henrissat B."/>
            <person name="Grigoriev I.V."/>
            <person name="Hibbett D.S."/>
            <person name="Martin F."/>
            <person name="Nordberg H.P."/>
            <person name="Cantor M.N."/>
            <person name="Hua S.X."/>
        </authorList>
    </citation>
    <scope>NUCLEOTIDE SEQUENCE [LARGE SCALE GENOMIC DNA]</scope>
    <source>
        <strain evidence="1 2">441</strain>
    </source>
</reference>
<name>A0A0C9YKD9_9AGAM</name>
<dbReference type="Proteomes" id="UP000054018">
    <property type="component" value="Unassembled WGS sequence"/>
</dbReference>